<evidence type="ECO:0000256" key="5">
    <source>
        <dbReference type="SAM" id="Phobius"/>
    </source>
</evidence>
<comment type="subcellular location">
    <subcellularLocation>
        <location evidence="1">Membrane</location>
        <topology evidence="1">Multi-pass membrane protein</topology>
    </subcellularLocation>
</comment>
<feature type="transmembrane region" description="Helical" evidence="5">
    <location>
        <begin position="147"/>
        <end position="169"/>
    </location>
</feature>
<dbReference type="PANTHER" id="PTHR23508:SF10">
    <property type="entry name" value="CARBOXYLIC ACID TRANSPORTER PROTEIN HOMOLOG"/>
    <property type="match status" value="1"/>
</dbReference>
<dbReference type="SUPFAM" id="SSF103473">
    <property type="entry name" value="MFS general substrate transporter"/>
    <property type="match status" value="1"/>
</dbReference>
<dbReference type="InterPro" id="IPR036259">
    <property type="entry name" value="MFS_trans_sf"/>
</dbReference>
<dbReference type="Gene3D" id="1.20.1250.20">
    <property type="entry name" value="MFS general substrate transporter like domains"/>
    <property type="match status" value="1"/>
</dbReference>
<sequence length="452" mass="47321">MTQKTFSAAMADVPLRPFQVLVIAFGLMLLVIDGIDLQSLSLVTPVILEEWGIDRADFGPALAASLFGMGFGSFFGGMLGDRLGRLKSLFIACLIFSASTAAAAYTNSVWEMAAVRALGGLGFGAAYPNALALVSDWVNEKWRPHSISLLSIGIPVGISISAAVIPLLLPEYGWRGAFLIFAGGSVALAVIVILILREPPGFLLARGNRERAQKNAALVIDPAIELLPETESSDAAAPGERIGTFHRSNLRLNIAMVISFSAATTLVYGLLNWTPELLTTAGFTLEQAVRASFWQGNLSIVGGLSAGLLARTFGSKAVILGGAAAILANIVVLGVVVEGLDGLPTAGEVTAIVLLEGLAVGLVSMMITLFYVVMAHGYPASCRSGGIGFILAAGRIFAIAMVFYGGTLINLGGEGSFVWYFGTLSAIAVMVFAAAFIIDRHVGPARKKEQLA</sequence>
<evidence type="ECO:0000313" key="7">
    <source>
        <dbReference type="EMBL" id="MEL1250412.1"/>
    </source>
</evidence>
<evidence type="ECO:0000259" key="6">
    <source>
        <dbReference type="PROSITE" id="PS50850"/>
    </source>
</evidence>
<keyword evidence="4 5" id="KW-0472">Membrane</keyword>
<evidence type="ECO:0000313" key="8">
    <source>
        <dbReference type="Proteomes" id="UP001497045"/>
    </source>
</evidence>
<feature type="transmembrane region" description="Helical" evidence="5">
    <location>
        <begin position="317"/>
        <end position="337"/>
    </location>
</feature>
<dbReference type="Pfam" id="PF07690">
    <property type="entry name" value="MFS_1"/>
    <property type="match status" value="1"/>
</dbReference>
<feature type="transmembrane region" description="Helical" evidence="5">
    <location>
        <begin position="349"/>
        <end position="373"/>
    </location>
</feature>
<feature type="transmembrane region" description="Helical" evidence="5">
    <location>
        <begin position="250"/>
        <end position="271"/>
    </location>
</feature>
<gene>
    <name evidence="7" type="ORF">AAEO60_06990</name>
</gene>
<feature type="transmembrane region" description="Helical" evidence="5">
    <location>
        <begin position="417"/>
        <end position="438"/>
    </location>
</feature>
<feature type="domain" description="Major facilitator superfamily (MFS) profile" evidence="6">
    <location>
        <begin position="22"/>
        <end position="443"/>
    </location>
</feature>
<protein>
    <submittedName>
        <fullName evidence="7">MFS transporter</fullName>
    </submittedName>
</protein>
<evidence type="ECO:0000256" key="1">
    <source>
        <dbReference type="ARBA" id="ARBA00004141"/>
    </source>
</evidence>
<feature type="transmembrane region" description="Helical" evidence="5">
    <location>
        <begin position="291"/>
        <end position="310"/>
    </location>
</feature>
<dbReference type="Proteomes" id="UP001497045">
    <property type="component" value="Unassembled WGS sequence"/>
</dbReference>
<feature type="transmembrane region" description="Helical" evidence="5">
    <location>
        <begin position="385"/>
        <end position="405"/>
    </location>
</feature>
<dbReference type="PROSITE" id="PS50850">
    <property type="entry name" value="MFS"/>
    <property type="match status" value="1"/>
</dbReference>
<dbReference type="EMBL" id="JBBYHV010000001">
    <property type="protein sequence ID" value="MEL1250412.1"/>
    <property type="molecule type" value="Genomic_DNA"/>
</dbReference>
<dbReference type="RefSeq" id="WP_341672931.1">
    <property type="nucleotide sequence ID" value="NZ_JBBYHV010000001.1"/>
</dbReference>
<keyword evidence="8" id="KW-1185">Reference proteome</keyword>
<reference evidence="7 8" key="1">
    <citation type="submission" date="2024-04" db="EMBL/GenBank/DDBJ databases">
        <title>Aurantiacibacter sp. DGU6 16S ribosomal RNA gene Genome sequencing and assembly.</title>
        <authorList>
            <person name="Park S."/>
        </authorList>
    </citation>
    <scope>NUCLEOTIDE SEQUENCE [LARGE SCALE GENOMIC DNA]</scope>
    <source>
        <strain evidence="7 8">DGU6</strain>
    </source>
</reference>
<comment type="caution">
    <text evidence="7">The sequence shown here is derived from an EMBL/GenBank/DDBJ whole genome shotgun (WGS) entry which is preliminary data.</text>
</comment>
<proteinExistence type="predicted"/>
<accession>A0ABU9IDB4</accession>
<dbReference type="InterPro" id="IPR011701">
    <property type="entry name" value="MFS"/>
</dbReference>
<evidence type="ECO:0000256" key="3">
    <source>
        <dbReference type="ARBA" id="ARBA00022989"/>
    </source>
</evidence>
<evidence type="ECO:0000256" key="2">
    <source>
        <dbReference type="ARBA" id="ARBA00022692"/>
    </source>
</evidence>
<keyword evidence="2 5" id="KW-0812">Transmembrane</keyword>
<organism evidence="7 8">
    <name type="scientific">Aurantiacibacter gilvus</name>
    <dbReference type="NCBI Taxonomy" id="3139141"/>
    <lineage>
        <taxon>Bacteria</taxon>
        <taxon>Pseudomonadati</taxon>
        <taxon>Pseudomonadota</taxon>
        <taxon>Alphaproteobacteria</taxon>
        <taxon>Sphingomonadales</taxon>
        <taxon>Erythrobacteraceae</taxon>
        <taxon>Aurantiacibacter</taxon>
    </lineage>
</organism>
<feature type="transmembrane region" description="Helical" evidence="5">
    <location>
        <begin position="113"/>
        <end position="135"/>
    </location>
</feature>
<feature type="transmembrane region" description="Helical" evidence="5">
    <location>
        <begin position="89"/>
        <end position="107"/>
    </location>
</feature>
<feature type="transmembrane region" description="Helical" evidence="5">
    <location>
        <begin position="175"/>
        <end position="196"/>
    </location>
</feature>
<evidence type="ECO:0000256" key="4">
    <source>
        <dbReference type="ARBA" id="ARBA00023136"/>
    </source>
</evidence>
<dbReference type="PANTHER" id="PTHR23508">
    <property type="entry name" value="CARBOXYLIC ACID TRANSPORTER PROTEIN HOMOLOG"/>
    <property type="match status" value="1"/>
</dbReference>
<feature type="transmembrane region" description="Helical" evidence="5">
    <location>
        <begin position="58"/>
        <end position="77"/>
    </location>
</feature>
<name>A0ABU9IDB4_9SPHN</name>
<dbReference type="InterPro" id="IPR020846">
    <property type="entry name" value="MFS_dom"/>
</dbReference>
<keyword evidence="3 5" id="KW-1133">Transmembrane helix</keyword>